<dbReference type="GO" id="GO:0003684">
    <property type="term" value="F:damaged DNA binding"/>
    <property type="evidence" value="ECO:0007669"/>
    <property type="project" value="UniProtKB-UniRule"/>
</dbReference>
<dbReference type="InterPro" id="IPR005748">
    <property type="entry name" value="DNA_mismatch_repair_MutS"/>
</dbReference>
<dbReference type="InterPro" id="IPR045076">
    <property type="entry name" value="MutS"/>
</dbReference>
<keyword evidence="3 9" id="KW-0547">Nucleotide-binding</keyword>
<dbReference type="InterPro" id="IPR007861">
    <property type="entry name" value="DNA_mismatch_repair_MutS_clamp"/>
</dbReference>
<feature type="compositionally biased region" description="Low complexity" evidence="12">
    <location>
        <begin position="823"/>
        <end position="836"/>
    </location>
</feature>
<evidence type="ECO:0000256" key="2">
    <source>
        <dbReference type="ARBA" id="ARBA00021982"/>
    </source>
</evidence>
<dbReference type="STRING" id="658218.SAMN05216562_3392"/>
<evidence type="ECO:0000256" key="4">
    <source>
        <dbReference type="ARBA" id="ARBA00022763"/>
    </source>
</evidence>
<evidence type="ECO:0000256" key="7">
    <source>
        <dbReference type="ARBA" id="ARBA00023204"/>
    </source>
</evidence>
<dbReference type="GO" id="GO:0140664">
    <property type="term" value="F:ATP-dependent DNA damage sensor activity"/>
    <property type="evidence" value="ECO:0007669"/>
    <property type="project" value="InterPro"/>
</dbReference>
<dbReference type="Gene3D" id="3.40.1170.10">
    <property type="entry name" value="DNA repair protein MutS, domain I"/>
    <property type="match status" value="1"/>
</dbReference>
<feature type="domain" description="DNA mismatch repair proteins mutS family" evidence="13">
    <location>
        <begin position="695"/>
        <end position="711"/>
    </location>
</feature>
<evidence type="ECO:0000313" key="15">
    <source>
        <dbReference type="Proteomes" id="UP000198658"/>
    </source>
</evidence>
<comment type="similarity">
    <text evidence="1 9 10">Belongs to the DNA mismatch repair MutS family.</text>
</comment>
<evidence type="ECO:0000256" key="1">
    <source>
        <dbReference type="ARBA" id="ARBA00006271"/>
    </source>
</evidence>
<dbReference type="SMART" id="SM00533">
    <property type="entry name" value="MUTSd"/>
    <property type="match status" value="1"/>
</dbReference>
<dbReference type="GO" id="GO:0030983">
    <property type="term" value="F:mismatched DNA binding"/>
    <property type="evidence" value="ECO:0007669"/>
    <property type="project" value="InterPro"/>
</dbReference>
<keyword evidence="15" id="KW-1185">Reference proteome</keyword>
<dbReference type="InterPro" id="IPR036187">
    <property type="entry name" value="DNA_mismatch_repair_MutS_sf"/>
</dbReference>
<accession>A0A1H4BQN0</accession>
<dbReference type="NCBIfam" id="TIGR01070">
    <property type="entry name" value="mutS1"/>
    <property type="match status" value="1"/>
</dbReference>
<dbReference type="NCBIfam" id="NF003810">
    <property type="entry name" value="PRK05399.1"/>
    <property type="match status" value="1"/>
</dbReference>
<dbReference type="SUPFAM" id="SSF52540">
    <property type="entry name" value="P-loop containing nucleoside triphosphate hydrolases"/>
    <property type="match status" value="1"/>
</dbReference>
<dbReference type="RefSeq" id="WP_091391230.1">
    <property type="nucleotide sequence ID" value="NZ_FNQO01000007.1"/>
</dbReference>
<dbReference type="Gene3D" id="3.40.50.300">
    <property type="entry name" value="P-loop containing nucleotide triphosphate hydrolases"/>
    <property type="match status" value="1"/>
</dbReference>
<dbReference type="FunFam" id="1.10.1420.10:FF:000002">
    <property type="entry name" value="DNA mismatch repair protein MutS"/>
    <property type="match status" value="1"/>
</dbReference>
<dbReference type="HAMAP" id="MF_00096">
    <property type="entry name" value="MutS"/>
    <property type="match status" value="1"/>
</dbReference>
<dbReference type="GO" id="GO:0005829">
    <property type="term" value="C:cytosol"/>
    <property type="evidence" value="ECO:0007669"/>
    <property type="project" value="TreeGrafter"/>
</dbReference>
<dbReference type="InterPro" id="IPR007696">
    <property type="entry name" value="DNA_mismatch_repair_MutS_core"/>
</dbReference>
<dbReference type="Proteomes" id="UP000198658">
    <property type="component" value="Unassembled WGS sequence"/>
</dbReference>
<dbReference type="InterPro" id="IPR036678">
    <property type="entry name" value="MutS_con_dom_sf"/>
</dbReference>
<keyword evidence="4 9" id="KW-0227">DNA damage</keyword>
<dbReference type="InterPro" id="IPR027417">
    <property type="entry name" value="P-loop_NTPase"/>
</dbReference>
<dbReference type="SUPFAM" id="SSF55271">
    <property type="entry name" value="DNA repair protein MutS, domain I"/>
    <property type="match status" value="1"/>
</dbReference>
<keyword evidence="6 9" id="KW-0238">DNA-binding</keyword>
<proteinExistence type="inferred from homology"/>
<dbReference type="Pfam" id="PF00488">
    <property type="entry name" value="MutS_V"/>
    <property type="match status" value="1"/>
</dbReference>
<evidence type="ECO:0000256" key="10">
    <source>
        <dbReference type="RuleBase" id="RU003756"/>
    </source>
</evidence>
<evidence type="ECO:0000256" key="9">
    <source>
        <dbReference type="HAMAP-Rule" id="MF_00096"/>
    </source>
</evidence>
<feature type="binding site" evidence="9">
    <location>
        <begin position="621"/>
        <end position="628"/>
    </location>
    <ligand>
        <name>ATP</name>
        <dbReference type="ChEBI" id="CHEBI:30616"/>
    </ligand>
</feature>
<dbReference type="SUPFAM" id="SSF53150">
    <property type="entry name" value="DNA repair protein MutS, domain II"/>
    <property type="match status" value="1"/>
</dbReference>
<keyword evidence="7 9" id="KW-0234">DNA repair</keyword>
<reference evidence="15" key="1">
    <citation type="submission" date="2016-10" db="EMBL/GenBank/DDBJ databases">
        <authorList>
            <person name="Varghese N."/>
            <person name="Submissions S."/>
        </authorList>
    </citation>
    <scope>NUCLEOTIDE SEQUENCE [LARGE SCALE GENOMIC DNA]</scope>
    <source>
        <strain evidence="15">CGMCC 1.10657</strain>
    </source>
</reference>
<dbReference type="Pfam" id="PF01624">
    <property type="entry name" value="MutS_I"/>
    <property type="match status" value="1"/>
</dbReference>
<dbReference type="FunFam" id="3.40.1170.10:FF:000001">
    <property type="entry name" value="DNA mismatch repair protein MutS"/>
    <property type="match status" value="1"/>
</dbReference>
<sequence length="878" mass="96532">MNSKTSPAAAQKSEHTPMMQQYLRIKAQHPQELVFYRMGDFYELFYDDAKRAAELLDVTLTARGKSGGQPIPMAGIPYHAAEGYLARLIKVGVSVAICEQIGDPATSKGPVERQVVRIVTPGTVTDEALLNERRDNLLAATSQLGDQFGLALLDLATGRFVVQEVDSLETLSEQVQRHSPAELLAPEDLSLPPEIERRPGLRRRAPWEFELETALRLLNQQFGTLNLEAFGCSHMHAAVVAAGCLLQYARDTQRTELPHIRSLQTESSDETVALDGASRRNLEIDLNLNGGDQNTLLSVFDSCKTAMGSRLLRRWLNNPLRQLTTLNNRQDAVAALIDGYLFEPLRDALKPVGDMERILGRLALRSARPRDLARLGQSLAQFPEIQQQLASTNAVLLQELMREIGEWPETVELLERALVDNPPVVIREGGVIAGGYDSELDELRGISENAGDYLVQLEQREKERTGIPTLKVGYNRVHGYFIEISRGQSDKAPADYIRRQTLKNAERFITPELKEFEDKALSAKSRALAREKALYEELIDQLNQSLAELQTAAAGISQLDVLACLAERADNLRLCRPQLGTEPGLDITAGRHPVVEQVLDEPFVANDIELRDDRRMLVITGPNMGGKSTYMRQTALIALLAHCGSYVPADSARIGLLDRIFTRIGSADDLAGGRSTFMVEMTETANILRNATAHSLVLMDEIGRGTSTYDGLSLAWACAHYLADQVRAFTLFATHYFELTDLPNQCPEAANIHLDATEHGDGIVFLHRIQEGPASKSYGLQVAKLAGIPGDVLVEARTRLMALEAGDRPVIDSPAEAEPSEPAPQGAQSPAAGGSPLQVDLFGTASHPAVEALEELDPDDLTPRQALEKLYALRQLLK</sequence>
<dbReference type="AlphaFoldDB" id="A0A1H4BQN0"/>
<dbReference type="Pfam" id="PF05190">
    <property type="entry name" value="MutS_IV"/>
    <property type="match status" value="1"/>
</dbReference>
<dbReference type="PANTHER" id="PTHR11361">
    <property type="entry name" value="DNA MISMATCH REPAIR PROTEIN MUTS FAMILY MEMBER"/>
    <property type="match status" value="1"/>
</dbReference>
<dbReference type="PIRSF" id="PIRSF037677">
    <property type="entry name" value="DNA_mis_repair_Msh6"/>
    <property type="match status" value="1"/>
</dbReference>
<dbReference type="InterPro" id="IPR017261">
    <property type="entry name" value="DNA_mismatch_repair_MutS/MSH"/>
</dbReference>
<evidence type="ECO:0000256" key="6">
    <source>
        <dbReference type="ARBA" id="ARBA00023125"/>
    </source>
</evidence>
<dbReference type="InterPro" id="IPR007860">
    <property type="entry name" value="DNA_mmatch_repair_MutS_con_dom"/>
</dbReference>
<dbReference type="InterPro" id="IPR007695">
    <property type="entry name" value="DNA_mismatch_repair_MutS-lik_N"/>
</dbReference>
<dbReference type="PROSITE" id="PS00486">
    <property type="entry name" value="DNA_MISMATCH_REPAIR_2"/>
    <property type="match status" value="1"/>
</dbReference>
<dbReference type="EMBL" id="FNQO01000007">
    <property type="protein sequence ID" value="SEA50132.1"/>
    <property type="molecule type" value="Genomic_DNA"/>
</dbReference>
<gene>
    <name evidence="9" type="primary">mutS</name>
    <name evidence="14" type="ORF">SAMN05216562_3392</name>
</gene>
<evidence type="ECO:0000256" key="5">
    <source>
        <dbReference type="ARBA" id="ARBA00022840"/>
    </source>
</evidence>
<evidence type="ECO:0000256" key="12">
    <source>
        <dbReference type="SAM" id="MobiDB-lite"/>
    </source>
</evidence>
<dbReference type="GO" id="GO:0005524">
    <property type="term" value="F:ATP binding"/>
    <property type="evidence" value="ECO:0007669"/>
    <property type="project" value="UniProtKB-UniRule"/>
</dbReference>
<evidence type="ECO:0000256" key="3">
    <source>
        <dbReference type="ARBA" id="ARBA00022741"/>
    </source>
</evidence>
<dbReference type="Gene3D" id="3.30.420.110">
    <property type="entry name" value="MutS, connector domain"/>
    <property type="match status" value="1"/>
</dbReference>
<dbReference type="CDD" id="cd03284">
    <property type="entry name" value="ABC_MutS1"/>
    <property type="match status" value="1"/>
</dbReference>
<protein>
    <recommendedName>
        <fullName evidence="2 9">DNA mismatch repair protein MutS</fullName>
    </recommendedName>
</protein>
<dbReference type="InterPro" id="IPR016151">
    <property type="entry name" value="DNA_mismatch_repair_MutS_N"/>
</dbReference>
<dbReference type="Gene3D" id="1.10.1420.10">
    <property type="match status" value="2"/>
</dbReference>
<dbReference type="FunFam" id="3.40.50.300:FF:000283">
    <property type="entry name" value="DNA mismatch repair protein MutS"/>
    <property type="match status" value="1"/>
</dbReference>
<dbReference type="Pfam" id="PF05192">
    <property type="entry name" value="MutS_III"/>
    <property type="match status" value="1"/>
</dbReference>
<dbReference type="PANTHER" id="PTHR11361:SF34">
    <property type="entry name" value="DNA MISMATCH REPAIR PROTEIN MSH1, MITOCHONDRIAL"/>
    <property type="match status" value="1"/>
</dbReference>
<evidence type="ECO:0000256" key="8">
    <source>
        <dbReference type="ARBA" id="ARBA00024647"/>
    </source>
</evidence>
<organism evidence="14 15">
    <name type="scientific">Microbulbifer marinus</name>
    <dbReference type="NCBI Taxonomy" id="658218"/>
    <lineage>
        <taxon>Bacteria</taxon>
        <taxon>Pseudomonadati</taxon>
        <taxon>Pseudomonadota</taxon>
        <taxon>Gammaproteobacteria</taxon>
        <taxon>Cellvibrionales</taxon>
        <taxon>Microbulbiferaceae</taxon>
        <taxon>Microbulbifer</taxon>
    </lineage>
</organism>
<dbReference type="GO" id="GO:0006298">
    <property type="term" value="P:mismatch repair"/>
    <property type="evidence" value="ECO:0007669"/>
    <property type="project" value="UniProtKB-UniRule"/>
</dbReference>
<keyword evidence="5 9" id="KW-0067">ATP-binding</keyword>
<evidence type="ECO:0000259" key="13">
    <source>
        <dbReference type="PROSITE" id="PS00486"/>
    </source>
</evidence>
<dbReference type="SMART" id="SM00534">
    <property type="entry name" value="MUTSac"/>
    <property type="match status" value="1"/>
</dbReference>
<evidence type="ECO:0000313" key="14">
    <source>
        <dbReference type="EMBL" id="SEA50132.1"/>
    </source>
</evidence>
<dbReference type="Pfam" id="PF05188">
    <property type="entry name" value="MutS_II"/>
    <property type="match status" value="1"/>
</dbReference>
<dbReference type="OrthoDB" id="9802448at2"/>
<comment type="function">
    <text evidence="8 9">This protein is involved in the repair of mismatches in DNA. It is possible that it carries out the mismatch recognition step. This protein has a weak ATPase activity.</text>
</comment>
<evidence type="ECO:0000256" key="11">
    <source>
        <dbReference type="SAM" id="Coils"/>
    </source>
</evidence>
<name>A0A1H4BQN0_9GAMM</name>
<keyword evidence="11" id="KW-0175">Coiled coil</keyword>
<dbReference type="InterPro" id="IPR000432">
    <property type="entry name" value="DNA_mismatch_repair_MutS_C"/>
</dbReference>
<dbReference type="SUPFAM" id="SSF48334">
    <property type="entry name" value="DNA repair protein MutS, domain III"/>
    <property type="match status" value="1"/>
</dbReference>
<feature type="coiled-coil region" evidence="11">
    <location>
        <begin position="525"/>
        <end position="559"/>
    </location>
</feature>
<dbReference type="Gene3D" id="6.10.140.430">
    <property type="match status" value="1"/>
</dbReference>
<feature type="region of interest" description="Disordered" evidence="12">
    <location>
        <begin position="811"/>
        <end position="844"/>
    </location>
</feature>